<dbReference type="GO" id="GO:0015171">
    <property type="term" value="F:amino acid transmembrane transporter activity"/>
    <property type="evidence" value="ECO:0007669"/>
    <property type="project" value="TreeGrafter"/>
</dbReference>
<proteinExistence type="predicted"/>
<feature type="transmembrane region" description="Helical" evidence="8">
    <location>
        <begin position="44"/>
        <end position="66"/>
    </location>
</feature>
<evidence type="ECO:0000259" key="9">
    <source>
        <dbReference type="Pfam" id="PF00324"/>
    </source>
</evidence>
<dbReference type="PANTHER" id="PTHR43341:SF21">
    <property type="entry name" value="GENERAL AMINO ACID PERMEASE-RELATED"/>
    <property type="match status" value="1"/>
</dbReference>
<feature type="transmembrane region" description="Helical" evidence="8">
    <location>
        <begin position="126"/>
        <end position="144"/>
    </location>
</feature>
<feature type="transmembrane region" description="Helical" evidence="8">
    <location>
        <begin position="177"/>
        <end position="197"/>
    </location>
</feature>
<name>A0A9Q8PAD3_PASFU</name>
<comment type="subcellular location">
    <subcellularLocation>
        <location evidence="1">Membrane</location>
        <topology evidence="1">Multi-pass membrane protein</topology>
    </subcellularLocation>
</comment>
<dbReference type="FunFam" id="1.20.1740.10:FF:000006">
    <property type="entry name" value="General amino acid permease"/>
    <property type="match status" value="1"/>
</dbReference>
<dbReference type="OMA" id="WKVFIQA"/>
<dbReference type="RefSeq" id="XP_047763205.1">
    <property type="nucleotide sequence ID" value="XM_047906134.1"/>
</dbReference>
<dbReference type="InterPro" id="IPR004840">
    <property type="entry name" value="Amino_acid_permease_CS"/>
</dbReference>
<evidence type="ECO:0000256" key="3">
    <source>
        <dbReference type="ARBA" id="ARBA00022692"/>
    </source>
</evidence>
<evidence type="ECO:0000256" key="4">
    <source>
        <dbReference type="ARBA" id="ARBA00022970"/>
    </source>
</evidence>
<dbReference type="InterPro" id="IPR050524">
    <property type="entry name" value="APC_YAT"/>
</dbReference>
<gene>
    <name evidence="10" type="ORF">CLAFUR5_06986</name>
</gene>
<reference evidence="10" key="2">
    <citation type="journal article" date="2022" name="Microb. Genom.">
        <title>A chromosome-scale genome assembly of the tomato pathogen Cladosporium fulvum reveals a compartmentalized genome architecture and the presence of a dispensable chromosome.</title>
        <authorList>
            <person name="Zaccaron A.Z."/>
            <person name="Chen L.H."/>
            <person name="Samaras A."/>
            <person name="Stergiopoulos I."/>
        </authorList>
    </citation>
    <scope>NUCLEOTIDE SEQUENCE</scope>
    <source>
        <strain evidence="10">Race5_Kim</strain>
    </source>
</reference>
<evidence type="ECO:0000256" key="1">
    <source>
        <dbReference type="ARBA" id="ARBA00004141"/>
    </source>
</evidence>
<feature type="region of interest" description="Disordered" evidence="7">
    <location>
        <begin position="1"/>
        <end position="32"/>
    </location>
</feature>
<evidence type="ECO:0000313" key="10">
    <source>
        <dbReference type="EMBL" id="UJO18839.1"/>
    </source>
</evidence>
<evidence type="ECO:0000256" key="2">
    <source>
        <dbReference type="ARBA" id="ARBA00022448"/>
    </source>
</evidence>
<dbReference type="PROSITE" id="PS00218">
    <property type="entry name" value="AMINO_ACID_PERMEASE_1"/>
    <property type="match status" value="1"/>
</dbReference>
<dbReference type="OrthoDB" id="3900342at2759"/>
<dbReference type="InterPro" id="IPR004841">
    <property type="entry name" value="AA-permease/SLC12A_dom"/>
</dbReference>
<dbReference type="PANTHER" id="PTHR43341">
    <property type="entry name" value="AMINO ACID PERMEASE"/>
    <property type="match status" value="1"/>
</dbReference>
<accession>A0A9Q8PAD3</accession>
<evidence type="ECO:0000256" key="5">
    <source>
        <dbReference type="ARBA" id="ARBA00022989"/>
    </source>
</evidence>
<evidence type="ECO:0000256" key="7">
    <source>
        <dbReference type="SAM" id="MobiDB-lite"/>
    </source>
</evidence>
<dbReference type="Proteomes" id="UP000756132">
    <property type="component" value="Chromosome 6"/>
</dbReference>
<dbReference type="AlphaFoldDB" id="A0A9Q8PAD3"/>
<organism evidence="10 11">
    <name type="scientific">Passalora fulva</name>
    <name type="common">Tomato leaf mold</name>
    <name type="synonym">Cladosporium fulvum</name>
    <dbReference type="NCBI Taxonomy" id="5499"/>
    <lineage>
        <taxon>Eukaryota</taxon>
        <taxon>Fungi</taxon>
        <taxon>Dikarya</taxon>
        <taxon>Ascomycota</taxon>
        <taxon>Pezizomycotina</taxon>
        <taxon>Dothideomycetes</taxon>
        <taxon>Dothideomycetidae</taxon>
        <taxon>Mycosphaerellales</taxon>
        <taxon>Mycosphaerellaceae</taxon>
        <taxon>Fulvia</taxon>
    </lineage>
</organism>
<feature type="transmembrane region" description="Helical" evidence="8">
    <location>
        <begin position="329"/>
        <end position="350"/>
    </location>
</feature>
<dbReference type="EMBL" id="CP090168">
    <property type="protein sequence ID" value="UJO18839.1"/>
    <property type="molecule type" value="Genomic_DNA"/>
</dbReference>
<keyword evidence="11" id="KW-1185">Reference proteome</keyword>
<protein>
    <submittedName>
        <fullName evidence="10">Proline-specific permease put4</fullName>
    </submittedName>
</protein>
<reference evidence="10" key="1">
    <citation type="submission" date="2021-12" db="EMBL/GenBank/DDBJ databases">
        <authorList>
            <person name="Zaccaron A."/>
            <person name="Stergiopoulos I."/>
        </authorList>
    </citation>
    <scope>NUCLEOTIDE SEQUENCE</scope>
    <source>
        <strain evidence="10">Race5_Kim</strain>
    </source>
</reference>
<evidence type="ECO:0000256" key="6">
    <source>
        <dbReference type="ARBA" id="ARBA00023136"/>
    </source>
</evidence>
<dbReference type="PIRSF" id="PIRSF006060">
    <property type="entry name" value="AA_transporter"/>
    <property type="match status" value="1"/>
</dbReference>
<feature type="transmembrane region" description="Helical" evidence="8">
    <location>
        <begin position="447"/>
        <end position="466"/>
    </location>
</feature>
<keyword evidence="2" id="KW-0813">Transport</keyword>
<feature type="transmembrane region" description="Helical" evidence="8">
    <location>
        <begin position="151"/>
        <end position="171"/>
    </location>
</feature>
<evidence type="ECO:0000256" key="8">
    <source>
        <dbReference type="SAM" id="Phobius"/>
    </source>
</evidence>
<keyword evidence="5 8" id="KW-1133">Transmembrane helix</keyword>
<feature type="transmembrane region" description="Helical" evidence="8">
    <location>
        <begin position="272"/>
        <end position="289"/>
    </location>
</feature>
<keyword evidence="4" id="KW-0029">Amino-acid transport</keyword>
<feature type="transmembrane region" description="Helical" evidence="8">
    <location>
        <begin position="371"/>
        <end position="390"/>
    </location>
</feature>
<feature type="compositionally biased region" description="Basic and acidic residues" evidence="7">
    <location>
        <begin position="12"/>
        <end position="32"/>
    </location>
</feature>
<feature type="domain" description="Amino acid permease/ SLC12A" evidence="9">
    <location>
        <begin position="41"/>
        <end position="505"/>
    </location>
</feature>
<dbReference type="GO" id="GO:0016020">
    <property type="term" value="C:membrane"/>
    <property type="evidence" value="ECO:0007669"/>
    <property type="project" value="UniProtKB-SubCell"/>
</dbReference>
<keyword evidence="6 8" id="KW-0472">Membrane</keyword>
<dbReference type="KEGG" id="ffu:CLAFUR5_06986"/>
<evidence type="ECO:0000313" key="11">
    <source>
        <dbReference type="Proteomes" id="UP000756132"/>
    </source>
</evidence>
<feature type="transmembrane region" description="Helical" evidence="8">
    <location>
        <begin position="402"/>
        <end position="426"/>
    </location>
</feature>
<feature type="transmembrane region" description="Helical" evidence="8">
    <location>
        <begin position="478"/>
        <end position="496"/>
    </location>
</feature>
<feature type="transmembrane region" description="Helical" evidence="8">
    <location>
        <begin position="72"/>
        <end position="90"/>
    </location>
</feature>
<keyword evidence="3 8" id="KW-0812">Transmembrane</keyword>
<dbReference type="Pfam" id="PF00324">
    <property type="entry name" value="AA_permease"/>
    <property type="match status" value="1"/>
</dbReference>
<dbReference type="GeneID" id="71986864"/>
<sequence length="543" mass="60237">MEKTQDTIATEARNDNDLEHTKHEEENRNVGTLERRLKSRHIQFLALSGAIGTGLFVGSGQILSLAGPLSTFLAYLFTGVNLYCVINSLGEMATYLPLPGAVPIYAARFVDPALGFVLGWNYWNQLAIGVPIETTVSAIIIDFWPNSVSTAVWITILTIPMIVVNCLPVNFYGEAEFIFGAIKLTTIMGLILLMLIIDLGGTPSGDRIGFRYWITPGPMNTYLRPGALGRFLAFWKVSIQATFAYGGSEMCVIAAGETENPRYNIPKAVRRVFWRILIFYVLAIFLVGMCVSSEDPRLLNAITEGAPGAAASPFVIAIVNGGMPVLPHIINAVILSSTWSAGNAFFYSSTRVLYASALDGKAPKFLTYERFGVPYACVAATSLLSLLAYLNVSNGSAQVFIWFSNISAVSTLLVWGSICITYLRFYQGLKHNGIERTSLPWKSPLQPYLAYFGLCFCSVVALFNGYDAFFPGQFSAKTFVPPYIDIPNFLALFLSYKIVKRTRVVKLGEMDLWSGKAEIDRQEPLWPKRIPRNWIERVWFWIA</sequence>
<dbReference type="Gene3D" id="1.20.1740.10">
    <property type="entry name" value="Amino acid/polyamine transporter I"/>
    <property type="match status" value="1"/>
</dbReference>